<evidence type="ECO:0000313" key="6">
    <source>
        <dbReference type="Proteomes" id="UP000326354"/>
    </source>
</evidence>
<dbReference type="RefSeq" id="WP_152021881.1">
    <property type="nucleotide sequence ID" value="NZ_AP019860.1"/>
</dbReference>
<dbReference type="Proteomes" id="UP000326354">
    <property type="component" value="Chromosome"/>
</dbReference>
<keyword evidence="3" id="KW-0812">Transmembrane</keyword>
<accession>A0A5S9F7J8</accession>
<keyword evidence="6" id="KW-1185">Reference proteome</keyword>
<keyword evidence="3" id="KW-1133">Transmembrane helix</keyword>
<dbReference type="SMART" id="SM00564">
    <property type="entry name" value="PQQ"/>
    <property type="match status" value="5"/>
</dbReference>
<feature type="compositionally biased region" description="Polar residues" evidence="2">
    <location>
        <begin position="243"/>
        <end position="254"/>
    </location>
</feature>
<dbReference type="InterPro" id="IPR011047">
    <property type="entry name" value="Quinoprotein_ADH-like_sf"/>
</dbReference>
<dbReference type="PANTHER" id="PTHR34512">
    <property type="entry name" value="CELL SURFACE PROTEIN"/>
    <property type="match status" value="1"/>
</dbReference>
<feature type="transmembrane region" description="Helical" evidence="3">
    <location>
        <begin position="304"/>
        <end position="325"/>
    </location>
</feature>
<dbReference type="OrthoDB" id="256225at2"/>
<protein>
    <submittedName>
        <fullName evidence="5">Protein kinase</fullName>
    </submittedName>
</protein>
<dbReference type="SUPFAM" id="SSF50998">
    <property type="entry name" value="Quinoprotein alcohol dehydrogenase-like"/>
    <property type="match status" value="2"/>
</dbReference>
<name>A0A5S9F7J8_UABAM</name>
<proteinExistence type="predicted"/>
<evidence type="ECO:0000256" key="1">
    <source>
        <dbReference type="SAM" id="Coils"/>
    </source>
</evidence>
<dbReference type="KEGG" id="uam:UABAM_06684"/>
<feature type="domain" description="Pyrrolo-quinoline quinone repeat" evidence="4">
    <location>
        <begin position="537"/>
        <end position="680"/>
    </location>
</feature>
<feature type="compositionally biased region" description="Basic and acidic residues" evidence="2">
    <location>
        <begin position="191"/>
        <end position="206"/>
    </location>
</feature>
<feature type="coiled-coil region" evidence="1">
    <location>
        <begin position="397"/>
        <end position="441"/>
    </location>
</feature>
<dbReference type="InterPro" id="IPR018391">
    <property type="entry name" value="PQQ_b-propeller_rpt"/>
</dbReference>
<organism evidence="5 6">
    <name type="scientific">Uabimicrobium amorphum</name>
    <dbReference type="NCBI Taxonomy" id="2596890"/>
    <lineage>
        <taxon>Bacteria</taxon>
        <taxon>Pseudomonadati</taxon>
        <taxon>Planctomycetota</taxon>
        <taxon>Candidatus Uabimicrobiia</taxon>
        <taxon>Candidatus Uabimicrobiales</taxon>
        <taxon>Candidatus Uabimicrobiaceae</taxon>
        <taxon>Candidatus Uabimicrobium</taxon>
    </lineage>
</organism>
<feature type="region of interest" description="Disordered" evidence="2">
    <location>
        <begin position="152"/>
        <end position="298"/>
    </location>
</feature>
<dbReference type="Pfam" id="PF13360">
    <property type="entry name" value="PQQ_2"/>
    <property type="match status" value="2"/>
</dbReference>
<feature type="compositionally biased region" description="Basic and acidic residues" evidence="2">
    <location>
        <begin position="232"/>
        <end position="242"/>
    </location>
</feature>
<dbReference type="Gene3D" id="2.130.10.10">
    <property type="entry name" value="YVTN repeat-like/Quinoprotein amine dehydrogenase"/>
    <property type="match status" value="3"/>
</dbReference>
<evidence type="ECO:0000259" key="4">
    <source>
        <dbReference type="Pfam" id="PF13360"/>
    </source>
</evidence>
<feature type="domain" description="Pyrrolo-quinoline quinone repeat" evidence="4">
    <location>
        <begin position="1078"/>
        <end position="1157"/>
    </location>
</feature>
<keyword evidence="1" id="KW-0175">Coiled coil</keyword>
<evidence type="ECO:0000313" key="5">
    <source>
        <dbReference type="EMBL" id="BBM88263.1"/>
    </source>
</evidence>
<keyword evidence="5" id="KW-0808">Transferase</keyword>
<keyword evidence="3" id="KW-0472">Membrane</keyword>
<dbReference type="InterPro" id="IPR015943">
    <property type="entry name" value="WD40/YVTN_repeat-like_dom_sf"/>
</dbReference>
<reference evidence="5 6" key="1">
    <citation type="submission" date="2019-08" db="EMBL/GenBank/DDBJ databases">
        <title>Complete genome sequence of Candidatus Uab amorphum.</title>
        <authorList>
            <person name="Shiratori T."/>
            <person name="Suzuki S."/>
            <person name="Kakizawa Y."/>
            <person name="Ishida K."/>
        </authorList>
    </citation>
    <scope>NUCLEOTIDE SEQUENCE [LARGE SCALE GENOMIC DNA]</scope>
    <source>
        <strain evidence="5 6">SRT547</strain>
    </source>
</reference>
<dbReference type="AlphaFoldDB" id="A0A5S9F7J8"/>
<evidence type="ECO:0000256" key="3">
    <source>
        <dbReference type="SAM" id="Phobius"/>
    </source>
</evidence>
<evidence type="ECO:0000256" key="2">
    <source>
        <dbReference type="SAM" id="MobiDB-lite"/>
    </source>
</evidence>
<gene>
    <name evidence="5" type="ORF">UABAM_06684</name>
</gene>
<dbReference type="EMBL" id="AP019860">
    <property type="protein sequence ID" value="BBM88263.1"/>
    <property type="molecule type" value="Genomic_DNA"/>
</dbReference>
<dbReference type="PANTHER" id="PTHR34512:SF30">
    <property type="entry name" value="OUTER MEMBRANE PROTEIN ASSEMBLY FACTOR BAMB"/>
    <property type="match status" value="1"/>
</dbReference>
<dbReference type="GO" id="GO:0016301">
    <property type="term" value="F:kinase activity"/>
    <property type="evidence" value="ECO:0007669"/>
    <property type="project" value="UniProtKB-KW"/>
</dbReference>
<keyword evidence="5" id="KW-0418">Kinase</keyword>
<sequence>MHITDSFLKDLIIRHEFLQQGKLKSLCELQKKLQDNKLPKTLVEIFQYKKVFSENRLSQLQQLIEFFNTRTYDSLLSQFAIEENMVSQEQYEKSLITQRAIFEVNNKVVPLAKIFEIKEVCNEKQLQPIIDKIKALPQEKLDKLWQKHQTEINKQDKQDLKWRKNHGKDKSMASNKVEKDAPSKRQAPPSKLEKDTPPSKLEKDTPPSKLQAPPSKLEKDTPPSKLQAPPSKLEKDTPHEEPTTFSIEKTSAAKQPQIPPSKLEEDEAASPDLAKDETIPPSKIVVIDPSSHKKSPPVKEGNNLALTSFAIAIVILAVIAGVFYFNQSTDEKDFAIISQLMERQENAEVEKKSRLFLQRYPDSNLGDKVKENLQDILVRKAQIFFNQQEISQASTSLDEAAQLGDFATKRIANLRREIYNYQQLALRKSNFKDALQQAQNMMKNNDLQRSQTFITNIANQYKEDWAKRDLQKLRSYFANYKQKFIAQTYVYVDTLPKYKGVTFPENSKNIALEMLPLGEINASKLPSSGTNFFAIAKNHLYCFDGQNGRIRWVTKTINNSIHPVFLAGPKQNFNMKIADRVLLLQNPNLLVMLKTSDGSVIWKAKIPGVVSTQPFIYKQRIYVGLFNDHCLEIDVQNGNLLGAYRTGETPLFAPTVDRKLNYMFIPCHDNVYVYNKDTGKLAYLIPYDKTPCAPTIAVFPYLCTFTKDKTHSYVNLYKIGKQNSQLLKTVSIPGEMSTPAAMSCGNLAIATNKYLQLFSLNTKNVQEAIFPLNKTSPILLDTTQTFMQFSNLGRSLTVSSQKLFAVDIQLFTKRIDVVRKKWELDYSQQNIPMPIQRTREMIFTVTAKQNNYTAHCFAYKEGTPVKLWERSFASSCYDSVLQLNDGRTYLTTTEGSIHEIFTKQNKINYRVLATDTAFAPPITIDNEHFFTIDRENHAVLCNNITGWPVWKADKINAQKYLGACTGENAIFFAYDKTITALNITTGKKSHLEYSEFKGKSFSSAPYFYNKSIFIGSEDGVHELTLAKQDDIAFLQKKWSFAAQNAVTTTPICVKDTLYFGSADGNMYAIDFTRRRLKWNAKTTGAIHCRPTIHNNTIYFGNDDRQIYAVNDEGKTLWRKKMTGKIIASPAVIDERIYFTSVAGEVVAITPQGKTLWRVFIPGTISTSPIKIGNFIAIASNNGFVYFVKEK</sequence>
<feature type="compositionally biased region" description="Basic and acidic residues" evidence="2">
    <location>
        <begin position="152"/>
        <end position="183"/>
    </location>
</feature>
<dbReference type="InterPro" id="IPR002372">
    <property type="entry name" value="PQQ_rpt_dom"/>
</dbReference>